<sequence length="118" mass="12917">MQLGRDEITLAELADLTPRPLADQGIYFGSCGTMAAPDDELRDFAARTGVWAIAGSTRAVDWAVSAAFDFTLLPELLDSIDVKKLYARLCKRHPYFVDTLGLRLATADWVSPARRAAS</sequence>
<dbReference type="AlphaFoldDB" id="A0A238ZG36"/>
<keyword evidence="2" id="KW-1185">Reference proteome</keyword>
<dbReference type="RefSeq" id="WP_089338380.1">
    <property type="nucleotide sequence ID" value="NZ_FZNO01000028.1"/>
</dbReference>
<accession>A0A238ZG36</accession>
<dbReference type="EMBL" id="FZNO01000028">
    <property type="protein sequence ID" value="SNR82307.1"/>
    <property type="molecule type" value="Genomic_DNA"/>
</dbReference>
<reference evidence="1 2" key="1">
    <citation type="submission" date="2017-06" db="EMBL/GenBank/DDBJ databases">
        <authorList>
            <person name="Kim H.J."/>
            <person name="Triplett B.A."/>
        </authorList>
    </citation>
    <scope>NUCLEOTIDE SEQUENCE [LARGE SCALE GENOMIC DNA]</scope>
    <source>
        <strain evidence="1 2">DSM 44272</strain>
    </source>
</reference>
<proteinExistence type="predicted"/>
<evidence type="ECO:0000313" key="2">
    <source>
        <dbReference type="Proteomes" id="UP000198403"/>
    </source>
</evidence>
<gene>
    <name evidence="1" type="ORF">SAMN06272737_12854</name>
</gene>
<dbReference type="Proteomes" id="UP000198403">
    <property type="component" value="Unassembled WGS sequence"/>
</dbReference>
<dbReference type="OrthoDB" id="1073355at2"/>
<name>A0A238ZG36_9ACTN</name>
<protein>
    <submittedName>
        <fullName evidence="1">Uncharacterized protein</fullName>
    </submittedName>
</protein>
<evidence type="ECO:0000313" key="1">
    <source>
        <dbReference type="EMBL" id="SNR82307.1"/>
    </source>
</evidence>
<organism evidence="1 2">
    <name type="scientific">Blastococcus mobilis</name>
    <dbReference type="NCBI Taxonomy" id="1938746"/>
    <lineage>
        <taxon>Bacteria</taxon>
        <taxon>Bacillati</taxon>
        <taxon>Actinomycetota</taxon>
        <taxon>Actinomycetes</taxon>
        <taxon>Geodermatophilales</taxon>
        <taxon>Geodermatophilaceae</taxon>
        <taxon>Blastococcus</taxon>
    </lineage>
</organism>